<protein>
    <submittedName>
        <fullName evidence="6">Biotin/lipoyl-binding protein</fullName>
    </submittedName>
</protein>
<comment type="similarity">
    <text evidence="1">Belongs to the membrane fusion protein (MFP) (TC 8.A.1) family.</text>
</comment>
<evidence type="ECO:0000256" key="1">
    <source>
        <dbReference type="ARBA" id="ARBA00009477"/>
    </source>
</evidence>
<dbReference type="Pfam" id="PF25876">
    <property type="entry name" value="HH_MFP_RND"/>
    <property type="match status" value="1"/>
</dbReference>
<sequence length="364" mass="38949">MKIISIKTIVSLLIVIALIIAGVTIISHKKTAMQSIPPAKTYGLVVPVNTASISTVVLTLPYLAEVQSDSNVDLASKVTSRVKMIVTSGTNVKRGDLLAELDAGDLLAQKKSLEFKIAEMGNQIKAKQADLKSLQISYKRNTKLLDIQAVSQDKIDTDNANIESMESTIAGMKNNVAALKQNIREIDDNLSYTSIKSPIDGVVSKTFIAEGGIATGGKSLLSLSGGNTKRLLVRVSDKVIPSAVIYQQQNCPVHSLNSTDNGLNEYSCQLQTTVSAGNRVEVKLIVYRGENILLPTNAVLQKNGKQYVLLVEGDKAVAHQVTIIAEGSEGLLVDGIKAGDEYVVAKPDILLKLLTGISIIRANS</sequence>
<feature type="domain" description="Multidrug resistance protein MdtA-like alpha-helical hairpin" evidence="4">
    <location>
        <begin position="123"/>
        <end position="181"/>
    </location>
</feature>
<keyword evidence="3" id="KW-1133">Transmembrane helix</keyword>
<keyword evidence="7" id="KW-1185">Reference proteome</keyword>
<dbReference type="EMBL" id="CP041036">
    <property type="protein sequence ID" value="QDE32812.1"/>
    <property type="molecule type" value="Genomic_DNA"/>
</dbReference>
<evidence type="ECO:0000259" key="5">
    <source>
        <dbReference type="Pfam" id="PF25917"/>
    </source>
</evidence>
<keyword evidence="2" id="KW-0175">Coiled coil</keyword>
<accession>A0A4Y5YJ46</accession>
<dbReference type="Gene3D" id="2.40.420.20">
    <property type="match status" value="1"/>
</dbReference>
<evidence type="ECO:0000313" key="7">
    <source>
        <dbReference type="Proteomes" id="UP000319809"/>
    </source>
</evidence>
<organism evidence="6 7">
    <name type="scientific">Shewanella polaris</name>
    <dbReference type="NCBI Taxonomy" id="2588449"/>
    <lineage>
        <taxon>Bacteria</taxon>
        <taxon>Pseudomonadati</taxon>
        <taxon>Pseudomonadota</taxon>
        <taxon>Gammaproteobacteria</taxon>
        <taxon>Alteromonadales</taxon>
        <taxon>Shewanellaceae</taxon>
        <taxon>Shewanella</taxon>
    </lineage>
</organism>
<dbReference type="Gene3D" id="2.40.50.100">
    <property type="match status" value="1"/>
</dbReference>
<evidence type="ECO:0000256" key="2">
    <source>
        <dbReference type="SAM" id="Coils"/>
    </source>
</evidence>
<dbReference type="InterPro" id="IPR058624">
    <property type="entry name" value="MdtA-like_HH"/>
</dbReference>
<proteinExistence type="inferred from homology"/>
<feature type="domain" description="Multidrug resistance protein MdtA-like barrel-sandwich hybrid" evidence="5">
    <location>
        <begin position="72"/>
        <end position="219"/>
    </location>
</feature>
<keyword evidence="3" id="KW-0812">Transmembrane</keyword>
<gene>
    <name evidence="6" type="ORF">FH971_18685</name>
</gene>
<dbReference type="Pfam" id="PF25917">
    <property type="entry name" value="BSH_RND"/>
    <property type="match status" value="1"/>
</dbReference>
<dbReference type="KEGG" id="spol:FH971_18685"/>
<dbReference type="RefSeq" id="WP_140235294.1">
    <property type="nucleotide sequence ID" value="NZ_CP041036.1"/>
</dbReference>
<evidence type="ECO:0000256" key="3">
    <source>
        <dbReference type="SAM" id="Phobius"/>
    </source>
</evidence>
<dbReference type="PANTHER" id="PTHR30469:SF15">
    <property type="entry name" value="HLYD FAMILY OF SECRETION PROTEINS"/>
    <property type="match status" value="1"/>
</dbReference>
<evidence type="ECO:0000313" key="6">
    <source>
        <dbReference type="EMBL" id="QDE32812.1"/>
    </source>
</evidence>
<dbReference type="InterPro" id="IPR058625">
    <property type="entry name" value="MdtA-like_BSH"/>
</dbReference>
<dbReference type="GO" id="GO:0015562">
    <property type="term" value="F:efflux transmembrane transporter activity"/>
    <property type="evidence" value="ECO:0007669"/>
    <property type="project" value="TreeGrafter"/>
</dbReference>
<dbReference type="Proteomes" id="UP000319809">
    <property type="component" value="Chromosome"/>
</dbReference>
<dbReference type="PANTHER" id="PTHR30469">
    <property type="entry name" value="MULTIDRUG RESISTANCE PROTEIN MDTA"/>
    <property type="match status" value="1"/>
</dbReference>
<dbReference type="SUPFAM" id="SSF111369">
    <property type="entry name" value="HlyD-like secretion proteins"/>
    <property type="match status" value="1"/>
</dbReference>
<dbReference type="GO" id="GO:1990281">
    <property type="term" value="C:efflux pump complex"/>
    <property type="evidence" value="ECO:0007669"/>
    <property type="project" value="TreeGrafter"/>
</dbReference>
<dbReference type="AlphaFoldDB" id="A0A4Y5YJ46"/>
<dbReference type="Gene3D" id="1.10.287.470">
    <property type="entry name" value="Helix hairpin bin"/>
    <property type="match status" value="1"/>
</dbReference>
<feature type="transmembrane region" description="Helical" evidence="3">
    <location>
        <begin position="6"/>
        <end position="26"/>
    </location>
</feature>
<keyword evidence="3" id="KW-0472">Membrane</keyword>
<reference evidence="6 7" key="1">
    <citation type="submission" date="2019-06" db="EMBL/GenBank/DDBJ databases">
        <title>The genome of Shewanella sp. SM1901.</title>
        <authorList>
            <person name="Cha Q."/>
        </authorList>
    </citation>
    <scope>NUCLEOTIDE SEQUENCE [LARGE SCALE GENOMIC DNA]</scope>
    <source>
        <strain evidence="6 7">SM1901</strain>
    </source>
</reference>
<name>A0A4Y5YJ46_9GAMM</name>
<feature type="coiled-coil region" evidence="2">
    <location>
        <begin position="162"/>
        <end position="189"/>
    </location>
</feature>
<evidence type="ECO:0000259" key="4">
    <source>
        <dbReference type="Pfam" id="PF25876"/>
    </source>
</evidence>